<evidence type="ECO:0000256" key="4">
    <source>
        <dbReference type="ARBA" id="ARBA00023315"/>
    </source>
</evidence>
<evidence type="ECO:0000259" key="6">
    <source>
        <dbReference type="PROSITE" id="PS51186"/>
    </source>
</evidence>
<dbReference type="SUPFAM" id="SSF55729">
    <property type="entry name" value="Acyl-CoA N-acyltransferases (Nat)"/>
    <property type="match status" value="1"/>
</dbReference>
<feature type="domain" description="N-acetyltransferase" evidence="6">
    <location>
        <begin position="28"/>
        <end position="172"/>
    </location>
</feature>
<organism evidence="7 8">
    <name type="scientific">Methylobacterium brachiatum</name>
    <dbReference type="NCBI Taxonomy" id="269660"/>
    <lineage>
        <taxon>Bacteria</taxon>
        <taxon>Pseudomonadati</taxon>
        <taxon>Pseudomonadota</taxon>
        <taxon>Alphaproteobacteria</taxon>
        <taxon>Hyphomicrobiales</taxon>
        <taxon>Methylobacteriaceae</taxon>
        <taxon>Methylobacterium</taxon>
    </lineage>
</organism>
<dbReference type="PANTHER" id="PTHR36449">
    <property type="entry name" value="ACETYLTRANSFERASE-RELATED"/>
    <property type="match status" value="1"/>
</dbReference>
<dbReference type="GO" id="GO:0016747">
    <property type="term" value="F:acyltransferase activity, transferring groups other than amino-acyl groups"/>
    <property type="evidence" value="ECO:0007669"/>
    <property type="project" value="InterPro"/>
</dbReference>
<dbReference type="RefSeq" id="WP_230365264.1">
    <property type="nucleotide sequence ID" value="NZ_JAJALK010000002.1"/>
</dbReference>
<protein>
    <submittedName>
        <fullName evidence="7">GNAT superfamily N-acetyltransferase</fullName>
    </submittedName>
</protein>
<sequence length="174" mass="19108">MTIGAGPAIEIFDAGRHDRSRFACGVDALDRYLRSQAGQDARRRVAAPFVLLEPPEPAILGFYTLANTSIRAAELPPAFVKKLPRYPILPATLLGRLAVDASRRGQGFGTLLLLDALRRYLRSETASLAVVVDAKDEAAVAFYEGHDFLRLPDQPRRLFKPMAEIAMLFDPTAS</sequence>
<comment type="caution">
    <text evidence="7">The sequence shown here is derived from an EMBL/GenBank/DDBJ whole genome shotgun (WGS) entry which is preliminary data.</text>
</comment>
<dbReference type="EMBL" id="JAUSWL010000005">
    <property type="protein sequence ID" value="MDQ0544579.1"/>
    <property type="molecule type" value="Genomic_DNA"/>
</dbReference>
<keyword evidence="1" id="KW-0678">Repressor</keyword>
<dbReference type="PANTHER" id="PTHR36449:SF1">
    <property type="entry name" value="ACETYLTRANSFERASE"/>
    <property type="match status" value="1"/>
</dbReference>
<evidence type="ECO:0000313" key="7">
    <source>
        <dbReference type="EMBL" id="MDQ0544579.1"/>
    </source>
</evidence>
<dbReference type="Pfam" id="PF13508">
    <property type="entry name" value="Acetyltransf_7"/>
    <property type="match status" value="1"/>
</dbReference>
<reference evidence="7" key="1">
    <citation type="submission" date="2023-07" db="EMBL/GenBank/DDBJ databases">
        <title>Genomic Encyclopedia of Type Strains, Phase IV (KMG-IV): sequencing the most valuable type-strain genomes for metagenomic binning, comparative biology and taxonomic classification.</title>
        <authorList>
            <person name="Goeker M."/>
        </authorList>
    </citation>
    <scope>NUCLEOTIDE SEQUENCE</scope>
    <source>
        <strain evidence="7">DSM 19569</strain>
    </source>
</reference>
<dbReference type="PROSITE" id="PS51186">
    <property type="entry name" value="GNAT"/>
    <property type="match status" value="1"/>
</dbReference>
<evidence type="ECO:0000256" key="5">
    <source>
        <dbReference type="ARBA" id="ARBA00049880"/>
    </source>
</evidence>
<dbReference type="Gene3D" id="3.40.630.30">
    <property type="match status" value="1"/>
</dbReference>
<dbReference type="InterPro" id="IPR016181">
    <property type="entry name" value="Acyl_CoA_acyltransferase"/>
</dbReference>
<keyword evidence="2" id="KW-1277">Toxin-antitoxin system</keyword>
<dbReference type="InterPro" id="IPR000182">
    <property type="entry name" value="GNAT_dom"/>
</dbReference>
<keyword evidence="3" id="KW-0808">Transferase</keyword>
<evidence type="ECO:0000256" key="3">
    <source>
        <dbReference type="ARBA" id="ARBA00022679"/>
    </source>
</evidence>
<evidence type="ECO:0000256" key="1">
    <source>
        <dbReference type="ARBA" id="ARBA00022491"/>
    </source>
</evidence>
<accession>A0AAJ1TTM2</accession>
<proteinExistence type="predicted"/>
<gene>
    <name evidence="7" type="ORF">QO001_003513</name>
</gene>
<evidence type="ECO:0000256" key="2">
    <source>
        <dbReference type="ARBA" id="ARBA00022649"/>
    </source>
</evidence>
<comment type="catalytic activity">
    <reaction evidence="5">
        <text>glycyl-tRNA(Gly) + acetyl-CoA = N-acetylglycyl-tRNA(Gly) + CoA + H(+)</text>
        <dbReference type="Rhea" id="RHEA:81867"/>
        <dbReference type="Rhea" id="RHEA-COMP:9683"/>
        <dbReference type="Rhea" id="RHEA-COMP:19766"/>
        <dbReference type="ChEBI" id="CHEBI:15378"/>
        <dbReference type="ChEBI" id="CHEBI:57287"/>
        <dbReference type="ChEBI" id="CHEBI:57288"/>
        <dbReference type="ChEBI" id="CHEBI:78522"/>
        <dbReference type="ChEBI" id="CHEBI:232036"/>
    </reaction>
</comment>
<dbReference type="AlphaFoldDB" id="A0AAJ1TTM2"/>
<keyword evidence="4" id="KW-0012">Acyltransferase</keyword>
<evidence type="ECO:0000313" key="8">
    <source>
        <dbReference type="Proteomes" id="UP001223420"/>
    </source>
</evidence>
<dbReference type="Proteomes" id="UP001223420">
    <property type="component" value="Unassembled WGS sequence"/>
</dbReference>
<name>A0AAJ1TTM2_9HYPH</name>